<evidence type="ECO:0000313" key="2">
    <source>
        <dbReference type="Proteomes" id="UP000324800"/>
    </source>
</evidence>
<proteinExistence type="predicted"/>
<reference evidence="1 2" key="1">
    <citation type="submission" date="2019-03" db="EMBL/GenBank/DDBJ databases">
        <title>Single cell metagenomics reveals metabolic interactions within the superorganism composed of flagellate Streblomastix strix and complex community of Bacteroidetes bacteria on its surface.</title>
        <authorList>
            <person name="Treitli S.C."/>
            <person name="Kolisko M."/>
            <person name="Husnik F."/>
            <person name="Keeling P."/>
            <person name="Hampl V."/>
        </authorList>
    </citation>
    <scope>NUCLEOTIDE SEQUENCE [LARGE SCALE GENOMIC DNA]</scope>
    <source>
        <strain evidence="1">ST1C</strain>
    </source>
</reference>
<dbReference type="OrthoDB" id="337735at2759"/>
<organism evidence="1 2">
    <name type="scientific">Streblomastix strix</name>
    <dbReference type="NCBI Taxonomy" id="222440"/>
    <lineage>
        <taxon>Eukaryota</taxon>
        <taxon>Metamonada</taxon>
        <taxon>Preaxostyla</taxon>
        <taxon>Oxymonadida</taxon>
        <taxon>Streblomastigidae</taxon>
        <taxon>Streblomastix</taxon>
    </lineage>
</organism>
<gene>
    <name evidence="1" type="ORF">EZS28_000879</name>
</gene>
<evidence type="ECO:0000313" key="1">
    <source>
        <dbReference type="EMBL" id="KAA6403587.1"/>
    </source>
</evidence>
<dbReference type="Proteomes" id="UP000324800">
    <property type="component" value="Unassembled WGS sequence"/>
</dbReference>
<dbReference type="PANTHER" id="PTHR15615">
    <property type="match status" value="1"/>
</dbReference>
<dbReference type="PANTHER" id="PTHR15615:SF108">
    <property type="entry name" value="PROTEIN CNPPD1"/>
    <property type="match status" value="1"/>
</dbReference>
<comment type="caution">
    <text evidence="1">The sequence shown here is derived from an EMBL/GenBank/DDBJ whole genome shotgun (WGS) entry which is preliminary data.</text>
</comment>
<dbReference type="EMBL" id="SNRW01000083">
    <property type="protein sequence ID" value="KAA6403587.1"/>
    <property type="molecule type" value="Genomic_DNA"/>
</dbReference>
<dbReference type="Gene3D" id="1.10.472.10">
    <property type="entry name" value="Cyclin-like"/>
    <property type="match status" value="1"/>
</dbReference>
<dbReference type="InterPro" id="IPR036915">
    <property type="entry name" value="Cyclin-like_sf"/>
</dbReference>
<accession>A0A5J4X8T1</accession>
<dbReference type="AlphaFoldDB" id="A0A5J4X8T1"/>
<dbReference type="CDD" id="cd20558">
    <property type="entry name" value="CYCLIN_ScPCL7-like"/>
    <property type="match status" value="1"/>
</dbReference>
<dbReference type="SUPFAM" id="SSF47954">
    <property type="entry name" value="Cyclin-like"/>
    <property type="match status" value="1"/>
</dbReference>
<dbReference type="InterPro" id="IPR013922">
    <property type="entry name" value="Cyclin_PHO80-like"/>
</dbReference>
<dbReference type="GO" id="GO:0019901">
    <property type="term" value="F:protein kinase binding"/>
    <property type="evidence" value="ECO:0007669"/>
    <property type="project" value="InterPro"/>
</dbReference>
<protein>
    <submittedName>
        <fullName evidence="1">Putative Cyclin P/U</fullName>
    </submittedName>
</protein>
<name>A0A5J4X8T1_9EUKA</name>
<dbReference type="Pfam" id="PF08613">
    <property type="entry name" value="Cyclin"/>
    <property type="match status" value="1"/>
</dbReference>
<sequence length="262" mass="30577">MTDKSAQDELLEPEEQLSEETFFKVVTRQLLKEVMKGDNDNYQCDENSPFVSERVPTIAAREYIERAIKYMRCRRDCYLYACIYITRYLTRTGTRLCSRNFHRLFVISLALAAKFFDDHHYRNSYYAQVAGITVAEFNSLELEFLFKIDFALLIEVESYRLFHRNFMRGIALIDLMRLIDERYHRLNGPNATVAENTPLFQIHIQNLQSTIQLTPAQTNLQSSTISTQNIKQPVVVTIVKSVTKLTISTNCSILKHITFKVY</sequence>